<sequence>MVVLVTGASGAIGTALIPALTGSGRVVRALGRDPARITAAGLDAVVTGDLSTGAGLDEAFSGVDVAYYLVHAMETADGHFADREREQAERFAAACARAGVRRIVYLGGLVPPSGPQSAHLASRLAVEEVLLAAAPEAVALRASIVISPTSRSFRFLVRLVERSPLLPLPAWRSNRTQPIDGRDVIEHLLAAGSSPAVTGPLSLDIAGPDCVTYASLVARISDALLLSRPGIALPFALNTVAGPIAAAIAGEDPALVGPLMESLSTDLLPRDDAADRLFGVEPRSLGAAIAWALRAWESTEELAAR</sequence>
<dbReference type="GO" id="GO:0005737">
    <property type="term" value="C:cytoplasm"/>
    <property type="evidence" value="ECO:0007669"/>
    <property type="project" value="TreeGrafter"/>
</dbReference>
<dbReference type="PANTHER" id="PTHR48079:SF6">
    <property type="entry name" value="NAD(P)-BINDING DOMAIN-CONTAINING PROTEIN-RELATED"/>
    <property type="match status" value="1"/>
</dbReference>
<dbReference type="GO" id="GO:0004029">
    <property type="term" value="F:aldehyde dehydrogenase (NAD+) activity"/>
    <property type="evidence" value="ECO:0007669"/>
    <property type="project" value="TreeGrafter"/>
</dbReference>
<dbReference type="PANTHER" id="PTHR48079">
    <property type="entry name" value="PROTEIN YEEZ"/>
    <property type="match status" value="1"/>
</dbReference>
<dbReference type="InterPro" id="IPR036291">
    <property type="entry name" value="NAD(P)-bd_dom_sf"/>
</dbReference>
<protein>
    <submittedName>
        <fullName evidence="2">Unannotated protein</fullName>
    </submittedName>
</protein>
<name>A0A6J7IQN8_9ZZZZ</name>
<gene>
    <name evidence="2" type="ORF">UFOPK3674_01297</name>
</gene>
<dbReference type="InterPro" id="IPR051783">
    <property type="entry name" value="NAD(P)-dependent_oxidoreduct"/>
</dbReference>
<accession>A0A6J7IQN8</accession>
<dbReference type="SUPFAM" id="SSF51735">
    <property type="entry name" value="NAD(P)-binding Rossmann-fold domains"/>
    <property type="match status" value="1"/>
</dbReference>
<evidence type="ECO:0000313" key="2">
    <source>
        <dbReference type="EMBL" id="CAB4933249.1"/>
    </source>
</evidence>
<reference evidence="2" key="1">
    <citation type="submission" date="2020-05" db="EMBL/GenBank/DDBJ databases">
        <authorList>
            <person name="Chiriac C."/>
            <person name="Salcher M."/>
            <person name="Ghai R."/>
            <person name="Kavagutti S V."/>
        </authorList>
    </citation>
    <scope>NUCLEOTIDE SEQUENCE</scope>
</reference>
<dbReference type="InterPro" id="IPR016040">
    <property type="entry name" value="NAD(P)-bd_dom"/>
</dbReference>
<evidence type="ECO:0000259" key="1">
    <source>
        <dbReference type="Pfam" id="PF13460"/>
    </source>
</evidence>
<dbReference type="Pfam" id="PF13460">
    <property type="entry name" value="NAD_binding_10"/>
    <property type="match status" value="1"/>
</dbReference>
<dbReference type="EMBL" id="CAFBMX010000006">
    <property type="protein sequence ID" value="CAB4933249.1"/>
    <property type="molecule type" value="Genomic_DNA"/>
</dbReference>
<proteinExistence type="predicted"/>
<feature type="domain" description="NAD(P)-binding" evidence="1">
    <location>
        <begin position="7"/>
        <end position="132"/>
    </location>
</feature>
<organism evidence="2">
    <name type="scientific">freshwater metagenome</name>
    <dbReference type="NCBI Taxonomy" id="449393"/>
    <lineage>
        <taxon>unclassified sequences</taxon>
        <taxon>metagenomes</taxon>
        <taxon>ecological metagenomes</taxon>
    </lineage>
</organism>
<dbReference type="Gene3D" id="3.40.50.720">
    <property type="entry name" value="NAD(P)-binding Rossmann-like Domain"/>
    <property type="match status" value="1"/>
</dbReference>
<dbReference type="AlphaFoldDB" id="A0A6J7IQN8"/>